<gene>
    <name evidence="1" type="ORF">V8G54_018962</name>
</gene>
<proteinExistence type="predicted"/>
<organism evidence="1 2">
    <name type="scientific">Vigna mungo</name>
    <name type="common">Black gram</name>
    <name type="synonym">Phaseolus mungo</name>
    <dbReference type="NCBI Taxonomy" id="3915"/>
    <lineage>
        <taxon>Eukaryota</taxon>
        <taxon>Viridiplantae</taxon>
        <taxon>Streptophyta</taxon>
        <taxon>Embryophyta</taxon>
        <taxon>Tracheophyta</taxon>
        <taxon>Spermatophyta</taxon>
        <taxon>Magnoliopsida</taxon>
        <taxon>eudicotyledons</taxon>
        <taxon>Gunneridae</taxon>
        <taxon>Pentapetalae</taxon>
        <taxon>rosids</taxon>
        <taxon>fabids</taxon>
        <taxon>Fabales</taxon>
        <taxon>Fabaceae</taxon>
        <taxon>Papilionoideae</taxon>
        <taxon>50 kb inversion clade</taxon>
        <taxon>NPAAA clade</taxon>
        <taxon>indigoferoid/millettioid clade</taxon>
        <taxon>Phaseoleae</taxon>
        <taxon>Vigna</taxon>
    </lineage>
</organism>
<feature type="non-terminal residue" evidence="1">
    <location>
        <position position="1"/>
    </location>
</feature>
<evidence type="ECO:0000313" key="1">
    <source>
        <dbReference type="EMBL" id="WVZ05616.1"/>
    </source>
</evidence>
<dbReference type="AlphaFoldDB" id="A0AAQ3NB44"/>
<name>A0AAQ3NB44_VIGMU</name>
<dbReference type="EMBL" id="CP144695">
    <property type="protein sequence ID" value="WVZ05616.1"/>
    <property type="molecule type" value="Genomic_DNA"/>
</dbReference>
<keyword evidence="2" id="KW-1185">Reference proteome</keyword>
<dbReference type="Proteomes" id="UP001374535">
    <property type="component" value="Chromosome 6"/>
</dbReference>
<sequence length="101" mass="11373">KKLAVSKFQKPSFIWQLSPVSSGKFQISKAQSHLANFKFQKPSLIWQISNFISPVSTLAPKPSFIWPISPVSTLAHQAQSTLAHQAQFLHWPTKPNFYIGP</sequence>
<protein>
    <submittedName>
        <fullName evidence="1">Uncharacterized protein</fullName>
    </submittedName>
</protein>
<evidence type="ECO:0000313" key="2">
    <source>
        <dbReference type="Proteomes" id="UP001374535"/>
    </source>
</evidence>
<reference evidence="1 2" key="1">
    <citation type="journal article" date="2023" name="Life. Sci Alliance">
        <title>Evolutionary insights into 3D genome organization and epigenetic landscape of Vigna mungo.</title>
        <authorList>
            <person name="Junaid A."/>
            <person name="Singh B."/>
            <person name="Bhatia S."/>
        </authorList>
    </citation>
    <scope>NUCLEOTIDE SEQUENCE [LARGE SCALE GENOMIC DNA]</scope>
    <source>
        <strain evidence="1">Urdbean</strain>
    </source>
</reference>
<accession>A0AAQ3NB44</accession>